<protein>
    <submittedName>
        <fullName evidence="2">Uncharacterized protein</fullName>
    </submittedName>
</protein>
<evidence type="ECO:0000256" key="1">
    <source>
        <dbReference type="SAM" id="Phobius"/>
    </source>
</evidence>
<organism evidence="2 3">
    <name type="scientific">Pontibacter toksunensis</name>
    <dbReference type="NCBI Taxonomy" id="1332631"/>
    <lineage>
        <taxon>Bacteria</taxon>
        <taxon>Pseudomonadati</taxon>
        <taxon>Bacteroidota</taxon>
        <taxon>Cytophagia</taxon>
        <taxon>Cytophagales</taxon>
        <taxon>Hymenobacteraceae</taxon>
        <taxon>Pontibacter</taxon>
    </lineage>
</organism>
<keyword evidence="1" id="KW-0812">Transmembrane</keyword>
<feature type="transmembrane region" description="Helical" evidence="1">
    <location>
        <begin position="43"/>
        <end position="66"/>
    </location>
</feature>
<dbReference type="EMBL" id="JBHUOX010000025">
    <property type="protein sequence ID" value="MFD3003190.1"/>
    <property type="molecule type" value="Genomic_DNA"/>
</dbReference>
<keyword evidence="3" id="KW-1185">Reference proteome</keyword>
<reference evidence="3" key="1">
    <citation type="journal article" date="2019" name="Int. J. Syst. Evol. Microbiol.">
        <title>The Global Catalogue of Microorganisms (GCM) 10K type strain sequencing project: providing services to taxonomists for standard genome sequencing and annotation.</title>
        <authorList>
            <consortium name="The Broad Institute Genomics Platform"/>
            <consortium name="The Broad Institute Genome Sequencing Center for Infectious Disease"/>
            <person name="Wu L."/>
            <person name="Ma J."/>
        </authorList>
    </citation>
    <scope>NUCLEOTIDE SEQUENCE [LARGE SCALE GENOMIC DNA]</scope>
    <source>
        <strain evidence="3">KCTC 23984</strain>
    </source>
</reference>
<sequence>MFKEYFLRWFENKDKSLLIGQTSGIFLIILLFITVWAGEKEKVLGTSLLLAGVAMGWVTGVLLSPYQMYNNEATKFNRALQIVSTFISGAVAAKLLTSLTPGHIREFFNDYDLLTRSLYFLSAFILSAILVVLRQGLPELG</sequence>
<keyword evidence="1" id="KW-0472">Membrane</keyword>
<feature type="transmembrane region" description="Helical" evidence="1">
    <location>
        <begin position="16"/>
        <end position="37"/>
    </location>
</feature>
<evidence type="ECO:0000313" key="3">
    <source>
        <dbReference type="Proteomes" id="UP001597641"/>
    </source>
</evidence>
<comment type="caution">
    <text evidence="2">The sequence shown here is derived from an EMBL/GenBank/DDBJ whole genome shotgun (WGS) entry which is preliminary data.</text>
</comment>
<keyword evidence="1" id="KW-1133">Transmembrane helix</keyword>
<proteinExistence type="predicted"/>
<feature type="transmembrane region" description="Helical" evidence="1">
    <location>
        <begin position="117"/>
        <end position="137"/>
    </location>
</feature>
<feature type="transmembrane region" description="Helical" evidence="1">
    <location>
        <begin position="78"/>
        <end position="97"/>
    </location>
</feature>
<accession>A0ABW6C0I8</accession>
<name>A0ABW6C0I8_9BACT</name>
<dbReference type="Proteomes" id="UP001597641">
    <property type="component" value="Unassembled WGS sequence"/>
</dbReference>
<gene>
    <name evidence="2" type="ORF">ACFS7Z_22705</name>
</gene>
<evidence type="ECO:0000313" key="2">
    <source>
        <dbReference type="EMBL" id="MFD3003190.1"/>
    </source>
</evidence>
<dbReference type="RefSeq" id="WP_377490074.1">
    <property type="nucleotide sequence ID" value="NZ_JBHUOX010000025.1"/>
</dbReference>